<keyword evidence="1" id="KW-0808">Transferase</keyword>
<accession>A0A671P887</accession>
<keyword evidence="3" id="KW-0677">Repeat</keyword>
<reference evidence="9" key="2">
    <citation type="submission" date="2025-09" db="UniProtKB">
        <authorList>
            <consortium name="Ensembl"/>
        </authorList>
    </citation>
    <scope>IDENTIFICATION</scope>
</reference>
<sequence length="247" mass="27878">MVIVSNAFNEVCVNLSDEYDNDPGVLRVELSCGHVADPMTLTDCCKAQLLNVSVFYNLLYKGCMYISASLPGSYYSFNTFTVYMYIFCSSLYLIFLQCPGCGTFIERVHTSNLGVECLICTKRTGRIYKFCWQCLREWKGPQPCADQCQNVGCNIKDQELLKDCSVVTLKYIQNVQCPAIRACPFCGVLIAHSNVGCKIMTCQNCHKEFCFLCLKPAQECLKTSTPYVLCTAEVAPKQVDEWRTFKN</sequence>
<evidence type="ECO:0000256" key="4">
    <source>
        <dbReference type="ARBA" id="ARBA00022771"/>
    </source>
</evidence>
<dbReference type="PROSITE" id="PS51873">
    <property type="entry name" value="TRIAD"/>
    <property type="match status" value="1"/>
</dbReference>
<evidence type="ECO:0000256" key="1">
    <source>
        <dbReference type="ARBA" id="ARBA00022679"/>
    </source>
</evidence>
<dbReference type="GO" id="GO:0016740">
    <property type="term" value="F:transferase activity"/>
    <property type="evidence" value="ECO:0007669"/>
    <property type="project" value="UniProtKB-KW"/>
</dbReference>
<keyword evidence="7" id="KW-0812">Transmembrane</keyword>
<proteinExistence type="predicted"/>
<evidence type="ECO:0000256" key="5">
    <source>
        <dbReference type="ARBA" id="ARBA00022786"/>
    </source>
</evidence>
<evidence type="ECO:0000313" key="9">
    <source>
        <dbReference type="Ensembl" id="ENSSANP00000054889.1"/>
    </source>
</evidence>
<evidence type="ECO:0000259" key="8">
    <source>
        <dbReference type="PROSITE" id="PS51873"/>
    </source>
</evidence>
<keyword evidence="4" id="KW-0863">Zinc-finger</keyword>
<keyword evidence="2" id="KW-0479">Metal-binding</keyword>
<dbReference type="AlphaFoldDB" id="A0A671P887"/>
<evidence type="ECO:0000313" key="10">
    <source>
        <dbReference type="Proteomes" id="UP000472260"/>
    </source>
</evidence>
<evidence type="ECO:0000256" key="7">
    <source>
        <dbReference type="SAM" id="Phobius"/>
    </source>
</evidence>
<keyword evidence="7" id="KW-1133">Transmembrane helix</keyword>
<dbReference type="Proteomes" id="UP000472260">
    <property type="component" value="Unassembled WGS sequence"/>
</dbReference>
<dbReference type="Ensembl" id="ENSSANT00000058397.1">
    <property type="protein sequence ID" value="ENSSANP00000054889.1"/>
    <property type="gene ID" value="ENSSANG00000027490.1"/>
</dbReference>
<evidence type="ECO:0000256" key="2">
    <source>
        <dbReference type="ARBA" id="ARBA00022723"/>
    </source>
</evidence>
<protein>
    <recommendedName>
        <fullName evidence="8">RING-type domain-containing protein</fullName>
    </recommendedName>
</protein>
<evidence type="ECO:0000256" key="3">
    <source>
        <dbReference type="ARBA" id="ARBA00022737"/>
    </source>
</evidence>
<reference evidence="9" key="1">
    <citation type="submission" date="2025-08" db="UniProtKB">
        <authorList>
            <consortium name="Ensembl"/>
        </authorList>
    </citation>
    <scope>IDENTIFICATION</scope>
</reference>
<feature type="transmembrane region" description="Helical" evidence="7">
    <location>
        <begin position="74"/>
        <end position="95"/>
    </location>
</feature>
<feature type="domain" description="RING-type" evidence="8">
    <location>
        <begin position="8"/>
        <end position="234"/>
    </location>
</feature>
<dbReference type="InterPro" id="IPR044066">
    <property type="entry name" value="TRIAD_supradom"/>
</dbReference>
<keyword evidence="6" id="KW-0862">Zinc</keyword>
<dbReference type="GO" id="GO:0008270">
    <property type="term" value="F:zinc ion binding"/>
    <property type="evidence" value="ECO:0007669"/>
    <property type="project" value="UniProtKB-KW"/>
</dbReference>
<keyword evidence="5" id="KW-0833">Ubl conjugation pathway</keyword>
<dbReference type="CDD" id="cd20336">
    <property type="entry name" value="Rcat_RBR"/>
    <property type="match status" value="1"/>
</dbReference>
<keyword evidence="10" id="KW-1185">Reference proteome</keyword>
<keyword evidence="7" id="KW-0472">Membrane</keyword>
<name>A0A671P887_9TELE</name>
<dbReference type="SUPFAM" id="SSF57850">
    <property type="entry name" value="RING/U-box"/>
    <property type="match status" value="1"/>
</dbReference>
<organism evidence="9 10">
    <name type="scientific">Sinocyclocheilus anshuiensis</name>
    <dbReference type="NCBI Taxonomy" id="1608454"/>
    <lineage>
        <taxon>Eukaryota</taxon>
        <taxon>Metazoa</taxon>
        <taxon>Chordata</taxon>
        <taxon>Craniata</taxon>
        <taxon>Vertebrata</taxon>
        <taxon>Euteleostomi</taxon>
        <taxon>Actinopterygii</taxon>
        <taxon>Neopterygii</taxon>
        <taxon>Teleostei</taxon>
        <taxon>Ostariophysi</taxon>
        <taxon>Cypriniformes</taxon>
        <taxon>Cyprinidae</taxon>
        <taxon>Cyprininae</taxon>
        <taxon>Sinocyclocheilus</taxon>
    </lineage>
</organism>
<evidence type="ECO:0000256" key="6">
    <source>
        <dbReference type="ARBA" id="ARBA00022833"/>
    </source>
</evidence>
<dbReference type="Pfam" id="PF22191">
    <property type="entry name" value="IBR_1"/>
    <property type="match status" value="1"/>
</dbReference>
<dbReference type="Gene3D" id="1.20.120.1750">
    <property type="match status" value="1"/>
</dbReference>